<name>D8TT69_VOLCA</name>
<reference evidence="2 3" key="1">
    <citation type="journal article" date="2010" name="Science">
        <title>Genomic analysis of organismal complexity in the multicellular green alga Volvox carteri.</title>
        <authorList>
            <person name="Prochnik S.E."/>
            <person name="Umen J."/>
            <person name="Nedelcu A.M."/>
            <person name="Hallmann A."/>
            <person name="Miller S.M."/>
            <person name="Nishii I."/>
            <person name="Ferris P."/>
            <person name="Kuo A."/>
            <person name="Mitros T."/>
            <person name="Fritz-Laylin L.K."/>
            <person name="Hellsten U."/>
            <person name="Chapman J."/>
            <person name="Simakov O."/>
            <person name="Rensing S.A."/>
            <person name="Terry A."/>
            <person name="Pangilinan J."/>
            <person name="Kapitonov V."/>
            <person name="Jurka J."/>
            <person name="Salamov A."/>
            <person name="Shapiro H."/>
            <person name="Schmutz J."/>
            <person name="Grimwood J."/>
            <person name="Lindquist E."/>
            <person name="Lucas S."/>
            <person name="Grigoriev I.V."/>
            <person name="Schmitt R."/>
            <person name="Kirk D."/>
            <person name="Rokhsar D.S."/>
        </authorList>
    </citation>
    <scope>NUCLEOTIDE SEQUENCE [LARGE SCALE GENOMIC DNA]</scope>
    <source>
        <strain evidence="3">f. Nagariensis / Eve</strain>
    </source>
</reference>
<feature type="region of interest" description="Disordered" evidence="1">
    <location>
        <begin position="23"/>
        <end position="75"/>
    </location>
</feature>
<evidence type="ECO:0000256" key="1">
    <source>
        <dbReference type="SAM" id="MobiDB-lite"/>
    </source>
</evidence>
<evidence type="ECO:0000313" key="2">
    <source>
        <dbReference type="EMBL" id="EFJ49259.1"/>
    </source>
</evidence>
<dbReference type="AlphaFoldDB" id="D8TT69"/>
<dbReference type="GeneID" id="9618762"/>
<organism evidence="3">
    <name type="scientific">Volvox carteri f. nagariensis</name>
    <dbReference type="NCBI Taxonomy" id="3068"/>
    <lineage>
        <taxon>Eukaryota</taxon>
        <taxon>Viridiplantae</taxon>
        <taxon>Chlorophyta</taxon>
        <taxon>core chlorophytes</taxon>
        <taxon>Chlorophyceae</taxon>
        <taxon>CS clade</taxon>
        <taxon>Chlamydomonadales</taxon>
        <taxon>Volvocaceae</taxon>
        <taxon>Volvox</taxon>
    </lineage>
</organism>
<dbReference type="Proteomes" id="UP000001058">
    <property type="component" value="Unassembled WGS sequence"/>
</dbReference>
<feature type="compositionally biased region" description="Polar residues" evidence="1">
    <location>
        <begin position="92"/>
        <end position="104"/>
    </location>
</feature>
<proteinExistence type="predicted"/>
<feature type="region of interest" description="Disordered" evidence="1">
    <location>
        <begin position="88"/>
        <end position="139"/>
    </location>
</feature>
<dbReference type="InParanoid" id="D8TT69"/>
<keyword evidence="3" id="KW-1185">Reference proteome</keyword>
<dbReference type="OrthoDB" id="539383at2759"/>
<evidence type="ECO:0000313" key="3">
    <source>
        <dbReference type="Proteomes" id="UP000001058"/>
    </source>
</evidence>
<protein>
    <submittedName>
        <fullName evidence="2">Uncharacterized protein</fullName>
    </submittedName>
</protein>
<accession>D8TT69</accession>
<dbReference type="KEGG" id="vcn:VOLCADRAFT_104356"/>
<sequence>MEIVERCTKKGIEVVNVDGLKFMRKRKRTEKDPEQAGEPCGQPGVQANPGPEPTNTQATPGFDGTALAAASGTAQNAAFNTGSPIAHEMSEEQPSIAQTASQVPLSPEEDVGTEQPPGSGSPMAADGKQPMSEPAQPPVREQDLQAVVSNLLKFIPTGCPTAVAITWLLRETLRVAVPPGDEAGAATAATVLQSFQRGFDKQVAAAQQLLLLGDPEHLEQFDKLAPIVRNMCATERHVVSLKQQLEALRREEAEWLALEERYRSGACGICGEDATSLAVSGGDMEIEQNQEHVDVAVLESAQQRAELQLSLQKDAGGWTVGAQVDAINDMLDKAEFMVARAQQKCASMQAEYHKENFQSYAHVNSPQVLVKMLSQALPSAAMDFVPASQPGDD</sequence>
<dbReference type="EMBL" id="GL378336">
    <property type="protein sequence ID" value="EFJ49259.1"/>
    <property type="molecule type" value="Genomic_DNA"/>
</dbReference>
<gene>
    <name evidence="2" type="ORF">VOLCADRAFT_104356</name>
</gene>
<dbReference type="RefSeq" id="XP_002949707.1">
    <property type="nucleotide sequence ID" value="XM_002949661.1"/>
</dbReference>